<dbReference type="STRING" id="40148.A0A0D9ZDB5"/>
<dbReference type="Gramene" id="OGLUM03G34280.1">
    <property type="protein sequence ID" value="OGLUM03G34280.1"/>
    <property type="gene ID" value="OGLUM03G34280"/>
</dbReference>
<keyword evidence="2" id="KW-1185">Reference proteome</keyword>
<proteinExistence type="predicted"/>
<dbReference type="Proteomes" id="UP000026961">
    <property type="component" value="Chromosome 3"/>
</dbReference>
<evidence type="ECO:0000313" key="2">
    <source>
        <dbReference type="Proteomes" id="UP000026961"/>
    </source>
</evidence>
<dbReference type="HOGENOM" id="CLU_2501593_0_0_1"/>
<evidence type="ECO:0000313" key="1">
    <source>
        <dbReference type="EnsemblPlants" id="OGLUM03G34280.1"/>
    </source>
</evidence>
<organism evidence="1">
    <name type="scientific">Oryza glumipatula</name>
    <dbReference type="NCBI Taxonomy" id="40148"/>
    <lineage>
        <taxon>Eukaryota</taxon>
        <taxon>Viridiplantae</taxon>
        <taxon>Streptophyta</taxon>
        <taxon>Embryophyta</taxon>
        <taxon>Tracheophyta</taxon>
        <taxon>Spermatophyta</taxon>
        <taxon>Magnoliopsida</taxon>
        <taxon>Liliopsida</taxon>
        <taxon>Poales</taxon>
        <taxon>Poaceae</taxon>
        <taxon>BOP clade</taxon>
        <taxon>Oryzoideae</taxon>
        <taxon>Oryzeae</taxon>
        <taxon>Oryzinae</taxon>
        <taxon>Oryza</taxon>
    </lineage>
</organism>
<dbReference type="AlphaFoldDB" id="A0A0D9ZDB5"/>
<sequence length="86" mass="9849">MTSKRLVSNPLSWRPDKIVPSGTLIYSQRLVPDNRKMDSGKVQSWVEMESANIIGSEEVDENMQREISRKQMVWCGSQVDLFCQSS</sequence>
<dbReference type="EnsemblPlants" id="OGLUM03G34280.1">
    <property type="protein sequence ID" value="OGLUM03G34280.1"/>
    <property type="gene ID" value="OGLUM03G34280"/>
</dbReference>
<accession>A0A0D9ZDB5</accession>
<name>A0A0D9ZDB5_9ORYZ</name>
<reference evidence="1" key="2">
    <citation type="submission" date="2018-05" db="EMBL/GenBank/DDBJ databases">
        <title>OgluRS3 (Oryza glumaepatula Reference Sequence Version 3).</title>
        <authorList>
            <person name="Zhang J."/>
            <person name="Kudrna D."/>
            <person name="Lee S."/>
            <person name="Talag J."/>
            <person name="Welchert J."/>
            <person name="Wing R.A."/>
        </authorList>
    </citation>
    <scope>NUCLEOTIDE SEQUENCE [LARGE SCALE GENOMIC DNA]</scope>
</reference>
<reference evidence="1" key="1">
    <citation type="submission" date="2015-04" db="UniProtKB">
        <authorList>
            <consortium name="EnsemblPlants"/>
        </authorList>
    </citation>
    <scope>IDENTIFICATION</scope>
</reference>
<protein>
    <submittedName>
        <fullName evidence="1">Uncharacterized protein</fullName>
    </submittedName>
</protein>